<evidence type="ECO:0000256" key="2">
    <source>
        <dbReference type="SAM" id="SignalP"/>
    </source>
</evidence>
<keyword evidence="5" id="KW-1185">Reference proteome</keyword>
<dbReference type="InterPro" id="IPR000868">
    <property type="entry name" value="Isochorismatase-like_dom"/>
</dbReference>
<comment type="caution">
    <text evidence="4">The sequence shown here is derived from an EMBL/GenBank/DDBJ whole genome shotgun (WGS) entry which is preliminary data.</text>
</comment>
<organism evidence="4 5">
    <name type="scientific">Acidiphilium acidophilum</name>
    <name type="common">Thiobacillus acidophilus</name>
    <dbReference type="NCBI Taxonomy" id="76588"/>
    <lineage>
        <taxon>Bacteria</taxon>
        <taxon>Pseudomonadati</taxon>
        <taxon>Pseudomonadota</taxon>
        <taxon>Alphaproteobacteria</taxon>
        <taxon>Acetobacterales</taxon>
        <taxon>Acidocellaceae</taxon>
        <taxon>Acidiphilium</taxon>
    </lineage>
</organism>
<gene>
    <name evidence="4" type="ORF">SIL87_09600</name>
</gene>
<proteinExistence type="predicted"/>
<feature type="domain" description="Isochorismatase-like" evidence="3">
    <location>
        <begin position="48"/>
        <end position="187"/>
    </location>
</feature>
<dbReference type="SUPFAM" id="SSF52499">
    <property type="entry name" value="Isochorismatase-like hydrolases"/>
    <property type="match status" value="1"/>
</dbReference>
<dbReference type="AlphaFoldDB" id="A0AAW9DSH8"/>
<dbReference type="InterPro" id="IPR050272">
    <property type="entry name" value="Isochorismatase-like_hydrls"/>
</dbReference>
<evidence type="ECO:0000313" key="5">
    <source>
        <dbReference type="Proteomes" id="UP001279553"/>
    </source>
</evidence>
<protein>
    <submittedName>
        <fullName evidence="4">Isochorismatase family protein</fullName>
    </submittedName>
</protein>
<name>A0AAW9DSH8_ACIAO</name>
<reference evidence="4 5" key="1">
    <citation type="submission" date="2023-11" db="EMBL/GenBank/DDBJ databases">
        <title>MicrobeMod: A computational toolkit for identifying prokaryotic methylation and restriction-modification with nanopore sequencing.</title>
        <authorList>
            <person name="Crits-Christoph A."/>
            <person name="Kang S.C."/>
            <person name="Lee H."/>
            <person name="Ostrov N."/>
        </authorList>
    </citation>
    <scope>NUCLEOTIDE SEQUENCE [LARGE SCALE GENOMIC DNA]</scope>
    <source>
        <strain evidence="4 5">DSMZ 700</strain>
    </source>
</reference>
<keyword evidence="1" id="KW-0378">Hydrolase</keyword>
<evidence type="ECO:0000259" key="3">
    <source>
        <dbReference type="Pfam" id="PF00857"/>
    </source>
</evidence>
<accession>A0AAW9DSH8</accession>
<evidence type="ECO:0000313" key="4">
    <source>
        <dbReference type="EMBL" id="MDX5931017.1"/>
    </source>
</evidence>
<dbReference type="RefSeq" id="WP_319613939.1">
    <property type="nucleotide sequence ID" value="NZ_JAWXYB010000018.1"/>
</dbReference>
<dbReference type="EMBL" id="JAWXYB010000018">
    <property type="protein sequence ID" value="MDX5931017.1"/>
    <property type="molecule type" value="Genomic_DNA"/>
</dbReference>
<dbReference type="PANTHER" id="PTHR43540:SF6">
    <property type="entry name" value="ISOCHORISMATASE-LIKE DOMAIN-CONTAINING PROTEIN"/>
    <property type="match status" value="1"/>
</dbReference>
<keyword evidence="2" id="KW-0732">Signal</keyword>
<dbReference type="Pfam" id="PF00857">
    <property type="entry name" value="Isochorismatase"/>
    <property type="match status" value="1"/>
</dbReference>
<dbReference type="GO" id="GO:0016787">
    <property type="term" value="F:hydrolase activity"/>
    <property type="evidence" value="ECO:0007669"/>
    <property type="project" value="UniProtKB-KW"/>
</dbReference>
<feature type="chain" id="PRO_5043801952" evidence="2">
    <location>
        <begin position="21"/>
        <end position="207"/>
    </location>
</feature>
<dbReference type="Gene3D" id="3.40.50.850">
    <property type="entry name" value="Isochorismatase-like"/>
    <property type="match status" value="1"/>
</dbReference>
<dbReference type="Proteomes" id="UP001279553">
    <property type="component" value="Unassembled WGS sequence"/>
</dbReference>
<sequence>MKRVIAASLAVLAATAPAFADGTVAGWGRAAIPPSPVVRAVTLDPRTTALLLLDFVSQTCSASTRPTCLATIPHVARLLARARAAHATIIYSYVLSGTMTDVNPALRPLPGEAAVQSGPDKFLHTDLAALLRKDGIKTVIITGTAAEGAVLATASEAAYRGYRVVLPYDGMSSRHEYAQQYVAWDLLNAPAVGPHTTLTRLDLISFR</sequence>
<evidence type="ECO:0000256" key="1">
    <source>
        <dbReference type="ARBA" id="ARBA00022801"/>
    </source>
</evidence>
<dbReference type="InterPro" id="IPR036380">
    <property type="entry name" value="Isochorismatase-like_sf"/>
</dbReference>
<dbReference type="PANTHER" id="PTHR43540">
    <property type="entry name" value="PEROXYUREIDOACRYLATE/UREIDOACRYLATE AMIDOHYDROLASE-RELATED"/>
    <property type="match status" value="1"/>
</dbReference>
<feature type="signal peptide" evidence="2">
    <location>
        <begin position="1"/>
        <end position="20"/>
    </location>
</feature>